<comment type="caution">
    <text evidence="3">The sequence shown here is derived from an EMBL/GenBank/DDBJ whole genome shotgun (WGS) entry which is preliminary data.</text>
</comment>
<dbReference type="RefSeq" id="WP_081230285.1">
    <property type="nucleotide sequence ID" value="NZ_CP170591.1"/>
</dbReference>
<name>A0A7Z1S2Q4_9VIBR</name>
<protein>
    <submittedName>
        <fullName evidence="3">DNA repair protein</fullName>
    </submittedName>
</protein>
<dbReference type="PANTHER" id="PTHR32114:SF2">
    <property type="entry name" value="ABC TRANSPORTER ABCH.3"/>
    <property type="match status" value="1"/>
</dbReference>
<proteinExistence type="predicted"/>
<sequence length="686" mass="77755">MKLIKLEISNFRQFYGKQSLDFSVDPACGVTLIHGENNGGKTALLNALRWCLYEETTDNLLDPKNLLNKHAAAQGTKTFMVSVQLEHENRLLEVKRVQTKNSSSSALHVYEIEDGCYAERAEDNPNTLINTFLPKEMSQYFFYQGEGTGTLSSQNDFSHIKEAIEKVLGLTVAKTTLRHLSTVKTSYQKDLKQYDTNNQIETLLSNKENLVSGLDRDKALLEKKQNELDSADKEYEAQVGKLHRFDKTAIEDKLKLRQQKSHLLVGYEQEYKRLLSSKNTNTPSWALSTYSQRLASVDLASINTEELNKSLRYTVDKRLLREIMDNTECICGSHVEKGSAAEQLLEELGKHAVDPDLKHRWRLAVKLQETLSNQLLPKVAMEKLLADIDDREDGIQELERSINDLSHSIVESDINDIKVIEKAKDSAKLKRDQLSREVPRLADQVRKKQIDIKDIDNQVDSLSLTQPKAQKVRNLIHVTDSVIDLYEEAIESSQQGVDQILLNKMQSLFSQVAFNGYTIKKDTSTKVGNFTWAIVDKEGKRVAAGNGYQAMLSISFIVALIEFSKDRANNKQHLLTPGTIAPFIADSILAFIGPDNGRELVRYIAEKVDQSIFMFSQAQWTESHTDKGIRHKIGKEYNLVQHTVLTEAEFKGQYPTHLTVQGKDYDVVRFGSDFDKVTIEEIPTHG</sequence>
<dbReference type="Gene3D" id="3.40.50.300">
    <property type="entry name" value="P-loop containing nucleotide triphosphate hydrolases"/>
    <property type="match status" value="1"/>
</dbReference>
<reference evidence="3" key="2">
    <citation type="journal article" date="2018" name="Nature">
        <title>A major lineage of non-tailed dsDNA viruses as unrecognized killers of marine bacteria.</title>
        <authorList>
            <person name="Kauffman K.M."/>
            <person name="Hussain F.A."/>
            <person name="Yang J."/>
            <person name="Arevalo P."/>
            <person name="Brown J.M."/>
            <person name="Chang W.K."/>
            <person name="VanInsberghe D."/>
            <person name="Elsherbini J."/>
            <person name="Sharma R.S."/>
            <person name="Cutler M.B."/>
            <person name="Kelly L."/>
            <person name="Polz M.F."/>
        </authorList>
    </citation>
    <scope>NUCLEOTIDE SEQUENCE</scope>
    <source>
        <strain evidence="3">10N.222.46.E12</strain>
    </source>
</reference>
<dbReference type="Pfam" id="PF13476">
    <property type="entry name" value="AAA_23"/>
    <property type="match status" value="1"/>
</dbReference>
<evidence type="ECO:0000313" key="3">
    <source>
        <dbReference type="EMBL" id="PMP28156.1"/>
    </source>
</evidence>
<evidence type="ECO:0000259" key="2">
    <source>
        <dbReference type="Pfam" id="PF13476"/>
    </source>
</evidence>
<dbReference type="InterPro" id="IPR038729">
    <property type="entry name" value="Rad50/SbcC_AAA"/>
</dbReference>
<gene>
    <name evidence="3" type="ORF">BCS90_20145</name>
</gene>
<dbReference type="InterPro" id="IPR027417">
    <property type="entry name" value="P-loop_NTPase"/>
</dbReference>
<dbReference type="AlphaFoldDB" id="A0A7Z1S2Q4"/>
<keyword evidence="1" id="KW-0175">Coiled coil</keyword>
<accession>A0A7Z1S2Q4</accession>
<dbReference type="EMBL" id="MDBS01000032">
    <property type="protein sequence ID" value="PMP28156.1"/>
    <property type="molecule type" value="Genomic_DNA"/>
</dbReference>
<feature type="domain" description="Rad50/SbcC-type AAA" evidence="2">
    <location>
        <begin position="5"/>
        <end position="209"/>
    </location>
</feature>
<feature type="coiled-coil region" evidence="1">
    <location>
        <begin position="381"/>
        <end position="444"/>
    </location>
</feature>
<feature type="coiled-coil region" evidence="1">
    <location>
        <begin position="204"/>
        <end position="241"/>
    </location>
</feature>
<dbReference type="GO" id="GO:0006302">
    <property type="term" value="P:double-strand break repair"/>
    <property type="evidence" value="ECO:0007669"/>
    <property type="project" value="InterPro"/>
</dbReference>
<reference evidence="3" key="1">
    <citation type="submission" date="2016-07" db="EMBL/GenBank/DDBJ databases">
        <authorList>
            <person name="Kauffman K."/>
            <person name="Arevalo P."/>
            <person name="Polz M.F."/>
        </authorList>
    </citation>
    <scope>NUCLEOTIDE SEQUENCE</scope>
    <source>
        <strain evidence="3">10N.222.46.E12</strain>
    </source>
</reference>
<organism evidence="3">
    <name type="scientific">Vibrio cyclitrophicus</name>
    <dbReference type="NCBI Taxonomy" id="47951"/>
    <lineage>
        <taxon>Bacteria</taxon>
        <taxon>Pseudomonadati</taxon>
        <taxon>Pseudomonadota</taxon>
        <taxon>Gammaproteobacteria</taxon>
        <taxon>Vibrionales</taxon>
        <taxon>Vibrionaceae</taxon>
        <taxon>Vibrio</taxon>
    </lineage>
</organism>
<dbReference type="GO" id="GO:0016887">
    <property type="term" value="F:ATP hydrolysis activity"/>
    <property type="evidence" value="ECO:0007669"/>
    <property type="project" value="InterPro"/>
</dbReference>
<dbReference type="PANTHER" id="PTHR32114">
    <property type="entry name" value="ABC TRANSPORTER ABCH.3"/>
    <property type="match status" value="1"/>
</dbReference>
<evidence type="ECO:0000256" key="1">
    <source>
        <dbReference type="SAM" id="Coils"/>
    </source>
</evidence>
<dbReference type="SUPFAM" id="SSF52540">
    <property type="entry name" value="P-loop containing nucleoside triphosphate hydrolases"/>
    <property type="match status" value="1"/>
</dbReference>